<evidence type="ECO:0000313" key="2">
    <source>
        <dbReference type="Proteomes" id="UP000019149"/>
    </source>
</evidence>
<dbReference type="KEGG" id="egl:EGR_07497"/>
<organism evidence="1 2">
    <name type="scientific">Echinococcus granulosus</name>
    <name type="common">Hydatid tapeworm</name>
    <dbReference type="NCBI Taxonomy" id="6210"/>
    <lineage>
        <taxon>Eukaryota</taxon>
        <taxon>Metazoa</taxon>
        <taxon>Spiralia</taxon>
        <taxon>Lophotrochozoa</taxon>
        <taxon>Platyhelminthes</taxon>
        <taxon>Cestoda</taxon>
        <taxon>Eucestoda</taxon>
        <taxon>Cyclophyllidea</taxon>
        <taxon>Taeniidae</taxon>
        <taxon>Echinococcus</taxon>
        <taxon>Echinococcus granulosus group</taxon>
    </lineage>
</organism>
<dbReference type="RefSeq" id="XP_024348817.1">
    <property type="nucleotide sequence ID" value="XM_024496746.1"/>
</dbReference>
<dbReference type="CTD" id="36343212"/>
<name>W6UAP8_ECHGR</name>
<proteinExistence type="predicted"/>
<sequence>MLFTKLRRIKRIMPNIYGYLQSPRNTNIDRTLPTLSEKAVMTEAFIRVIYNISQNSLLAVCSETLFKKKYLLQNLDTIEVDQRKQLIKFDISAFDVAIFKKIGQPGKEVDLSLKRRLIIAVSLLINRLTRSTALSISSEVQNCDFAETVQRYFCS</sequence>
<dbReference type="GeneID" id="36343212"/>
<dbReference type="AlphaFoldDB" id="W6UAP8"/>
<dbReference type="EMBL" id="APAU02000079">
    <property type="protein sequence ID" value="EUB57621.1"/>
    <property type="molecule type" value="Genomic_DNA"/>
</dbReference>
<dbReference type="Proteomes" id="UP000019149">
    <property type="component" value="Unassembled WGS sequence"/>
</dbReference>
<comment type="caution">
    <text evidence="1">The sequence shown here is derived from an EMBL/GenBank/DDBJ whole genome shotgun (WGS) entry which is preliminary data.</text>
</comment>
<protein>
    <submittedName>
        <fullName evidence="1">Uncharacterized protein</fullName>
    </submittedName>
</protein>
<evidence type="ECO:0000313" key="1">
    <source>
        <dbReference type="EMBL" id="EUB57621.1"/>
    </source>
</evidence>
<gene>
    <name evidence="1" type="ORF">EGR_07497</name>
</gene>
<accession>W6UAP8</accession>
<reference evidence="1 2" key="1">
    <citation type="journal article" date="2013" name="Nat. Genet.">
        <title>The genome of the hydatid tapeworm Echinococcus granulosus.</title>
        <authorList>
            <person name="Zheng H."/>
            <person name="Zhang W."/>
            <person name="Zhang L."/>
            <person name="Zhang Z."/>
            <person name="Li J."/>
            <person name="Lu G."/>
            <person name="Zhu Y."/>
            <person name="Wang Y."/>
            <person name="Huang Y."/>
            <person name="Liu J."/>
            <person name="Kang H."/>
            <person name="Chen J."/>
            <person name="Wang L."/>
            <person name="Chen A."/>
            <person name="Yu S."/>
            <person name="Gao Z."/>
            <person name="Jin L."/>
            <person name="Gu W."/>
            <person name="Wang Z."/>
            <person name="Zhao L."/>
            <person name="Shi B."/>
            <person name="Wen H."/>
            <person name="Lin R."/>
            <person name="Jones M.K."/>
            <person name="Brejova B."/>
            <person name="Vinar T."/>
            <person name="Zhao G."/>
            <person name="McManus D.P."/>
            <person name="Chen Z."/>
            <person name="Zhou Y."/>
            <person name="Wang S."/>
        </authorList>
    </citation>
    <scope>NUCLEOTIDE SEQUENCE [LARGE SCALE GENOMIC DNA]</scope>
</reference>
<keyword evidence="2" id="KW-1185">Reference proteome</keyword>